<evidence type="ECO:0000256" key="2">
    <source>
        <dbReference type="ARBA" id="ARBA00023125"/>
    </source>
</evidence>
<dbReference type="PROSITE" id="PS50943">
    <property type="entry name" value="HTH_CROC1"/>
    <property type="match status" value="1"/>
</dbReference>
<sequence length="133" mass="14852">MKCPLCGGAELVAEAQDMPYRYKGQTLLIADIRGDYCPACGEGILNMEESGRISDLMLAFNKRVNAQAVDPGFIATIRRKFDLDQREAGEIFGGGVNAFSRYENGKTRPPVALIKLFKLLDRHPELFEEVRRA</sequence>
<keyword evidence="3" id="KW-0804">Transcription</keyword>
<protein>
    <submittedName>
        <fullName evidence="5">Type II toxin-antitoxin system MqsA family antitoxin</fullName>
    </submittedName>
</protein>
<dbReference type="NCBIfam" id="TIGR03830">
    <property type="entry name" value="CxxCG_CxxCG_HTH"/>
    <property type="match status" value="1"/>
</dbReference>
<reference evidence="5" key="1">
    <citation type="journal article" date="2021" name="Microorganisms">
        <title>The Ever-Expanding Pseudomonas Genus: Description of 43 New Species and Partition of the Pseudomonas putida Group.</title>
        <authorList>
            <person name="Girard L."/>
            <person name="Lood C."/>
            <person name="Hofte M."/>
            <person name="Vandamme P."/>
            <person name="Rokni-Zadeh H."/>
            <person name="van Noort V."/>
            <person name="Lavigne R."/>
            <person name="De Mot R."/>
        </authorList>
    </citation>
    <scope>NUCLEOTIDE SEQUENCE</scope>
    <source>
        <strain evidence="5">COW40</strain>
    </source>
</reference>
<evidence type="ECO:0000256" key="1">
    <source>
        <dbReference type="ARBA" id="ARBA00023015"/>
    </source>
</evidence>
<name>A0ABX8N1U8_9PSED</name>
<dbReference type="PANTHER" id="PTHR36511">
    <property type="entry name" value="MERR FAMILY BACTERIAL REGULATORY PROTEIN"/>
    <property type="match status" value="1"/>
</dbReference>
<dbReference type="Pfam" id="PF15731">
    <property type="entry name" value="MqsA_antitoxin"/>
    <property type="match status" value="1"/>
</dbReference>
<keyword evidence="1" id="KW-0805">Transcription regulation</keyword>
<evidence type="ECO:0000256" key="3">
    <source>
        <dbReference type="ARBA" id="ARBA00023163"/>
    </source>
</evidence>
<accession>A0ABX8N1U8</accession>
<dbReference type="RefSeq" id="WP_217839501.1">
    <property type="nucleotide sequence ID" value="NZ_CP077076.1"/>
</dbReference>
<dbReference type="NCBIfam" id="TIGR03831">
    <property type="entry name" value="YgiT_finger"/>
    <property type="match status" value="1"/>
</dbReference>
<dbReference type="InterPro" id="IPR001387">
    <property type="entry name" value="Cro/C1-type_HTH"/>
</dbReference>
<dbReference type="InterPro" id="IPR022453">
    <property type="entry name" value="Znf_MqsA-type"/>
</dbReference>
<dbReference type="InterPro" id="IPR032758">
    <property type="entry name" value="MqsA/HigA-2"/>
</dbReference>
<dbReference type="InterPro" id="IPR052359">
    <property type="entry name" value="HTH-type_reg/antitoxin"/>
</dbReference>
<evidence type="ECO:0000313" key="5">
    <source>
        <dbReference type="EMBL" id="QXH49900.1"/>
    </source>
</evidence>
<keyword evidence="2" id="KW-0238">DNA-binding</keyword>
<gene>
    <name evidence="5" type="ORF">KSS94_18365</name>
</gene>
<dbReference type="Proteomes" id="UP001046350">
    <property type="component" value="Chromosome"/>
</dbReference>
<proteinExistence type="predicted"/>
<dbReference type="CDD" id="cd00093">
    <property type="entry name" value="HTH_XRE"/>
    <property type="match status" value="1"/>
</dbReference>
<evidence type="ECO:0000313" key="6">
    <source>
        <dbReference type="Proteomes" id="UP001046350"/>
    </source>
</evidence>
<dbReference type="PANTHER" id="PTHR36511:SF4">
    <property type="entry name" value="ANTITOXIN MQSA"/>
    <property type="match status" value="1"/>
</dbReference>
<dbReference type="CDD" id="cd12870">
    <property type="entry name" value="MqsA"/>
    <property type="match status" value="1"/>
</dbReference>
<feature type="domain" description="HTH cro/C1-type" evidence="4">
    <location>
        <begin position="74"/>
        <end position="127"/>
    </location>
</feature>
<keyword evidence="6" id="KW-1185">Reference proteome</keyword>
<dbReference type="InterPro" id="IPR022452">
    <property type="entry name" value="MqsA"/>
</dbReference>
<organism evidence="5 6">
    <name type="scientific">Pseudomonas fakonensis</name>
    <dbReference type="NCBI Taxonomy" id="2842355"/>
    <lineage>
        <taxon>Bacteria</taxon>
        <taxon>Pseudomonadati</taxon>
        <taxon>Pseudomonadota</taxon>
        <taxon>Gammaproteobacteria</taxon>
        <taxon>Pseudomonadales</taxon>
        <taxon>Pseudomonadaceae</taxon>
        <taxon>Pseudomonas</taxon>
    </lineage>
</organism>
<evidence type="ECO:0000259" key="4">
    <source>
        <dbReference type="PROSITE" id="PS50943"/>
    </source>
</evidence>
<dbReference type="EMBL" id="CP077076">
    <property type="protein sequence ID" value="QXH49900.1"/>
    <property type="molecule type" value="Genomic_DNA"/>
</dbReference>
<dbReference type="SMART" id="SM00530">
    <property type="entry name" value="HTH_XRE"/>
    <property type="match status" value="1"/>
</dbReference>